<feature type="compositionally biased region" description="Acidic residues" evidence="1">
    <location>
        <begin position="213"/>
        <end position="235"/>
    </location>
</feature>
<dbReference type="OrthoDB" id="4864163at2759"/>
<proteinExistence type="predicted"/>
<name>A0A9P9EVZ3_9HYPO</name>
<feature type="region of interest" description="Disordered" evidence="1">
    <location>
        <begin position="170"/>
        <end position="236"/>
    </location>
</feature>
<accession>A0A9P9EVZ3</accession>
<dbReference type="EMBL" id="JAGMUU010000009">
    <property type="protein sequence ID" value="KAH7145550.1"/>
    <property type="molecule type" value="Genomic_DNA"/>
</dbReference>
<organism evidence="2 3">
    <name type="scientific">Dactylonectria estremocensis</name>
    <dbReference type="NCBI Taxonomy" id="1079267"/>
    <lineage>
        <taxon>Eukaryota</taxon>
        <taxon>Fungi</taxon>
        <taxon>Dikarya</taxon>
        <taxon>Ascomycota</taxon>
        <taxon>Pezizomycotina</taxon>
        <taxon>Sordariomycetes</taxon>
        <taxon>Hypocreomycetidae</taxon>
        <taxon>Hypocreales</taxon>
        <taxon>Nectriaceae</taxon>
        <taxon>Dactylonectria</taxon>
    </lineage>
</organism>
<sequence length="328" mass="36429">MADYDGQYYEYKVYVTIPDLTRDAVIQALCGDGDEEVDKVTVEILNGQTTQEVIQHHRGSTPRGGNEHPKLFLVFDTADLEGRGVLLVSLDEYHGYSDALRFSVVEARDNINSLCVGNDGWFTFRENIPDAKTDAVPVNWFALYNLLPEEKEDDFRTALAKMNEGVQVIGISDDDGMEVDGNSNGDGSGSDGGSWEDGNASDDDASIGQPVPSDDEEEADDGDQEEAAADDDDDELPKYYKAARTESRDIQHIMDGHASYAQEDRLDPDRFAAVDEQYKKEGPLIVRVKPQRDSFRCKGEVAGEILRWIFINLMTWDEAKGFSSSSRG</sequence>
<evidence type="ECO:0000256" key="1">
    <source>
        <dbReference type="SAM" id="MobiDB-lite"/>
    </source>
</evidence>
<dbReference type="Proteomes" id="UP000717696">
    <property type="component" value="Unassembled WGS sequence"/>
</dbReference>
<reference evidence="2" key="1">
    <citation type="journal article" date="2021" name="Nat. Commun.">
        <title>Genetic determinants of endophytism in the Arabidopsis root mycobiome.</title>
        <authorList>
            <person name="Mesny F."/>
            <person name="Miyauchi S."/>
            <person name="Thiergart T."/>
            <person name="Pickel B."/>
            <person name="Atanasova L."/>
            <person name="Karlsson M."/>
            <person name="Huettel B."/>
            <person name="Barry K.W."/>
            <person name="Haridas S."/>
            <person name="Chen C."/>
            <person name="Bauer D."/>
            <person name="Andreopoulos W."/>
            <person name="Pangilinan J."/>
            <person name="LaButti K."/>
            <person name="Riley R."/>
            <person name="Lipzen A."/>
            <person name="Clum A."/>
            <person name="Drula E."/>
            <person name="Henrissat B."/>
            <person name="Kohler A."/>
            <person name="Grigoriev I.V."/>
            <person name="Martin F.M."/>
            <person name="Hacquard S."/>
        </authorList>
    </citation>
    <scope>NUCLEOTIDE SEQUENCE</scope>
    <source>
        <strain evidence="2">MPI-CAGE-AT-0021</strain>
    </source>
</reference>
<dbReference type="AlphaFoldDB" id="A0A9P9EVZ3"/>
<keyword evidence="3" id="KW-1185">Reference proteome</keyword>
<evidence type="ECO:0000313" key="2">
    <source>
        <dbReference type="EMBL" id="KAH7145550.1"/>
    </source>
</evidence>
<protein>
    <submittedName>
        <fullName evidence="2">Uncharacterized protein</fullName>
    </submittedName>
</protein>
<gene>
    <name evidence="2" type="ORF">B0J13DRAFT_553639</name>
</gene>
<comment type="caution">
    <text evidence="2">The sequence shown here is derived from an EMBL/GenBank/DDBJ whole genome shotgun (WGS) entry which is preliminary data.</text>
</comment>
<evidence type="ECO:0000313" key="3">
    <source>
        <dbReference type="Proteomes" id="UP000717696"/>
    </source>
</evidence>